<reference evidence="1 6" key="1">
    <citation type="submission" date="2015-09" db="EMBL/GenBank/DDBJ databases">
        <authorList>
            <consortium name="Pathogen Informatics"/>
        </authorList>
    </citation>
    <scope>NUCLEOTIDE SEQUENCE [LARGE SCALE GENOMIC DNA]</scope>
    <source>
        <strain evidence="1 6">2789STDY5834948</strain>
    </source>
</reference>
<evidence type="ECO:0000313" key="6">
    <source>
        <dbReference type="Proteomes" id="UP000095332"/>
    </source>
</evidence>
<dbReference type="Proteomes" id="UP000501982">
    <property type="component" value="Chromosome"/>
</dbReference>
<dbReference type="Proteomes" id="UP000450599">
    <property type="component" value="Unassembled WGS sequence"/>
</dbReference>
<protein>
    <submittedName>
        <fullName evidence="1">Uncharacterized protein</fullName>
    </submittedName>
</protein>
<evidence type="ECO:0000313" key="9">
    <source>
        <dbReference type="Proteomes" id="UP000471216"/>
    </source>
</evidence>
<dbReference type="Proteomes" id="UP000095332">
    <property type="component" value="Unassembled WGS sequence"/>
</dbReference>
<dbReference type="EMBL" id="WKMW01000019">
    <property type="protein sequence ID" value="MRY86030.1"/>
    <property type="molecule type" value="Genomic_DNA"/>
</dbReference>
<accession>A0A174WML6</accession>
<dbReference type="RefSeq" id="WP_008774502.1">
    <property type="nucleotide sequence ID" value="NZ_CAJSZN010000001.1"/>
</dbReference>
<reference evidence="7 8" key="2">
    <citation type="journal article" date="2019" name="Nat. Med.">
        <title>A library of human gut bacterial isolates paired with longitudinal multiomics data enables mechanistic microbiome research.</title>
        <authorList>
            <person name="Poyet M."/>
            <person name="Groussin M."/>
            <person name="Gibbons S.M."/>
            <person name="Avila-Pacheco J."/>
            <person name="Jiang X."/>
            <person name="Kearney S.M."/>
            <person name="Perrotta A.R."/>
            <person name="Berdy B."/>
            <person name="Zhao S."/>
            <person name="Lieberman T.D."/>
            <person name="Swanson P.K."/>
            <person name="Smith M."/>
            <person name="Roesemann S."/>
            <person name="Alexander J.E."/>
            <person name="Rich S.A."/>
            <person name="Livny J."/>
            <person name="Vlamakis H."/>
            <person name="Clish C."/>
            <person name="Bullock K."/>
            <person name="Deik A."/>
            <person name="Scott J."/>
            <person name="Pierce K.A."/>
            <person name="Xavier R.J."/>
            <person name="Alm E.J."/>
        </authorList>
    </citation>
    <scope>NUCLEOTIDE SEQUENCE [LARGE SCALE GENOMIC DNA]</scope>
    <source>
        <strain evidence="3 9">BIOML-A10</strain>
        <strain evidence="2 8">BIOML-A11</strain>
        <strain evidence="4 7">BIOML-A20</strain>
    </source>
</reference>
<gene>
    <name evidence="1" type="ORF">ERS852560_03319</name>
    <name evidence="3" type="ORF">GKD54_14395</name>
    <name evidence="2" type="ORF">GKD58_17535</name>
    <name evidence="4" type="ORF">GKD70_22620</name>
    <name evidence="5" type="ORF">HHO38_07530</name>
</gene>
<dbReference type="EMBL" id="CZBM01000015">
    <property type="protein sequence ID" value="CUQ48544.1"/>
    <property type="molecule type" value="Genomic_DNA"/>
</dbReference>
<evidence type="ECO:0000313" key="5">
    <source>
        <dbReference type="EMBL" id="QJE26809.1"/>
    </source>
</evidence>
<organism evidence="1 6">
    <name type="scientific">Parabacteroides distasonis</name>
    <dbReference type="NCBI Taxonomy" id="823"/>
    <lineage>
        <taxon>Bacteria</taxon>
        <taxon>Pseudomonadati</taxon>
        <taxon>Bacteroidota</taxon>
        <taxon>Bacteroidia</taxon>
        <taxon>Bacteroidales</taxon>
        <taxon>Tannerellaceae</taxon>
        <taxon>Parabacteroides</taxon>
    </lineage>
</organism>
<dbReference type="EMBL" id="WKMX01000013">
    <property type="protein sequence ID" value="MRZ07374.1"/>
    <property type="molecule type" value="Genomic_DNA"/>
</dbReference>
<reference evidence="5 10" key="3">
    <citation type="submission" date="2020-04" db="EMBL/GenBank/DDBJ databases">
        <title>Complete Genomes and Methylome analysis of CBBP consortium that reverse antibiotic-induced susceptibility to vancomycin-resistant Enterococcus faecium infection.</title>
        <authorList>
            <person name="Fomenkov A."/>
            <person name="Zhang Z."/>
            <person name="Pamer E."/>
            <person name="Roberts R.J."/>
        </authorList>
    </citation>
    <scope>NUCLEOTIDE SEQUENCE [LARGE SCALE GENOMIC DNA]</scope>
    <source>
        <strain evidence="10">CBBP</strain>
        <strain evidence="5">CBBP-1</strain>
    </source>
</reference>
<dbReference type="EMBL" id="CP051672">
    <property type="protein sequence ID" value="QJE26809.1"/>
    <property type="molecule type" value="Genomic_DNA"/>
</dbReference>
<dbReference type="EMBL" id="WKMO01000049">
    <property type="protein sequence ID" value="MSB76053.1"/>
    <property type="molecule type" value="Genomic_DNA"/>
</dbReference>
<evidence type="ECO:0000313" key="3">
    <source>
        <dbReference type="EMBL" id="MRZ07374.1"/>
    </source>
</evidence>
<evidence type="ECO:0000313" key="8">
    <source>
        <dbReference type="Proteomes" id="UP000450599"/>
    </source>
</evidence>
<dbReference type="Proteomes" id="UP000441609">
    <property type="component" value="Unassembled WGS sequence"/>
</dbReference>
<dbReference type="Proteomes" id="UP000471216">
    <property type="component" value="Unassembled WGS sequence"/>
</dbReference>
<evidence type="ECO:0000313" key="7">
    <source>
        <dbReference type="Proteomes" id="UP000441609"/>
    </source>
</evidence>
<proteinExistence type="predicted"/>
<dbReference type="AlphaFoldDB" id="A0A174WML6"/>
<evidence type="ECO:0000313" key="4">
    <source>
        <dbReference type="EMBL" id="MSB76053.1"/>
    </source>
</evidence>
<evidence type="ECO:0000313" key="1">
    <source>
        <dbReference type="EMBL" id="CUQ48544.1"/>
    </source>
</evidence>
<sequence>MICQNCKFSLPAPFIPNISKLCEWISITRNVLLTYLNVLAESKLTYSCFFFWYLSPLKANIGNMRETFFANQLKKSHQVTTLDLHPSITDKIERINL</sequence>
<name>A0A174WML6_PARDI</name>
<evidence type="ECO:0000313" key="10">
    <source>
        <dbReference type="Proteomes" id="UP000501982"/>
    </source>
</evidence>
<evidence type="ECO:0000313" key="2">
    <source>
        <dbReference type="EMBL" id="MRY86030.1"/>
    </source>
</evidence>